<evidence type="ECO:0000313" key="4">
    <source>
        <dbReference type="EMBL" id="CAJ0592484.1"/>
    </source>
</evidence>
<feature type="region of interest" description="Disordered" evidence="2">
    <location>
        <begin position="1071"/>
        <end position="1091"/>
    </location>
</feature>
<evidence type="ECO:0000256" key="1">
    <source>
        <dbReference type="ARBA" id="ARBA00022737"/>
    </source>
</evidence>
<feature type="region of interest" description="Disordered" evidence="2">
    <location>
        <begin position="954"/>
        <end position="974"/>
    </location>
</feature>
<feature type="region of interest" description="Disordered" evidence="2">
    <location>
        <begin position="878"/>
        <end position="900"/>
    </location>
</feature>
<evidence type="ECO:0000313" key="5">
    <source>
        <dbReference type="Proteomes" id="UP001176961"/>
    </source>
</evidence>
<feature type="domain" description="BRCT" evidence="3">
    <location>
        <begin position="226"/>
        <end position="316"/>
    </location>
</feature>
<name>A0AA36DRK7_CYLNA</name>
<dbReference type="SMART" id="SM00292">
    <property type="entry name" value="BRCT"/>
    <property type="match status" value="5"/>
</dbReference>
<dbReference type="GO" id="GO:0007095">
    <property type="term" value="P:mitotic G2 DNA damage checkpoint signaling"/>
    <property type="evidence" value="ECO:0007669"/>
    <property type="project" value="TreeGrafter"/>
</dbReference>
<feature type="region of interest" description="Disordered" evidence="2">
    <location>
        <begin position="1"/>
        <end position="24"/>
    </location>
</feature>
<accession>A0AA36DRK7</accession>
<dbReference type="CDD" id="cd17738">
    <property type="entry name" value="BRCT_TopBP1_rpt7"/>
    <property type="match status" value="1"/>
</dbReference>
<gene>
    <name evidence="4" type="ORF">CYNAS_LOCUS4467</name>
</gene>
<sequence>MSAPGAPKKPRLSHKRQSSSTFTEVHDENIEPVNVFCVEPNNSIVTSDEAEYFRETFALVNSHGLGAVWISEQTALEVSSCDESFYFLAAFRGPVFEHLKGLGVNLYGAHAVRHTLNIGGALPRWDFPVYSLNLTGACVCFTGLPVGKRDELKMKINYMNGIVSPGLTEKVTHLVTDYCDTQSKKYTEARRMCLPIMSPLWIEKAWEASQKFSLENFTSTELNQRYRTPIFNRMVVTATGIGGDERIDIARLVELNGGRFSGDMKRNECTHLIADHMRGAKYKKAREWGSVKIVRASWLRKSIQAGYVLPEGAFDPERRNRCSTPVLTTRVPEPDELDCSVIPGNGGRLDNSTFNTQISKHNEDPAPDLERTPLTLVRTNIRREGSRHRLTPSIQNAHDPINELDDACLKGDFDFLEGCRVWICGAEQTNLDKWKKILDRSGATRVGGMEAASHIVVVSASTTERARLLQAKSNGAHVIRADWIVACCREKDLISMEEYVWDPEDTILHTGSVHPSNVTGNVETPRRNETAALWPTSAATTSKELVASDYLNLAPVKNSATPDISNLFRYLLVLLLLSTKLHFFRALKFRMWRVTPVAEAQTSKEIRSAGGTVVPSDDASYVHYLVCDHIECGNLPLKGSYDQIVTVFFVKNCLLNNRILKISSHPLYRPIPAVEGSQVFLNTVIVVSCFSEYERLVLSELTKRFGGRVQESLTKRSKGELLAVTHVVGGSEGERVLEARRQNFKVVDPSWIIESIINDKLLKEDHFPLRDEAYASYEGRTDYLWPEAEQIKRRSCVEPADDFSDLIVEELHAYPDDKVTTPRRTGPDVGQTFKTPTVACATSTPSSAVPRTPAAPSDRSLDMKKAFKPRFEGLTQAVENIPSPSTSEAPEESLSESKVGRLLKEAVVKTAAPKRHAKSDPASVSAHISPTSLLVTSSKGLRKPVLHRNVQVVVNEPLSTENPQSSSSHQKNDMMVLRARMTERLERRNQEIARHIADSKGATVTASSTSPDQMIMSRRRKRTQNGDNSGPSAKKTTQSLSPPSPSPDETVQPLIEWEPDIPTRLSSSAILGLKEPSDSTRQTTSESVSDKGQYYECIKEGPLNAERRSIGEVAQERTCAPQAPVSSCLNAASTVATVAASLRKINSEPARVEAAMKDTISSDHPNNMNTRSAPEFGQRTLQSKVGELPETKKMQPLARIPTIKQERISFEFSATTRHFIFTSVVPHEKLRLSNIITRLGGIADAGELSDETTHLICGKLIRGSKLMGCIASGRWVVGSDYIDKSLAAGKWLPEVDFEVGNPERLAGLNLPEREMKLARACRRWRLKLRSNDSSEKVGAFEGWRCILYCSDDKAAGLIPMLRAGGAEVVTRKSNDGAPLVFRPTHAVVCGSSLWNLEELNMLVSVGAKVFQLEFISKYLMEDNVDEETCYHMDYKRILRCPH</sequence>
<dbReference type="PROSITE" id="PS50172">
    <property type="entry name" value="BRCT"/>
    <property type="match status" value="4"/>
</dbReference>
<dbReference type="InterPro" id="IPR059215">
    <property type="entry name" value="BRCT2_TopBP1-like"/>
</dbReference>
<feature type="region of interest" description="Disordered" evidence="2">
    <location>
        <begin position="839"/>
        <end position="862"/>
    </location>
</feature>
<feature type="compositionally biased region" description="Polar residues" evidence="2">
    <location>
        <begin position="957"/>
        <end position="969"/>
    </location>
</feature>
<keyword evidence="1" id="KW-0677">Repeat</keyword>
<dbReference type="InterPro" id="IPR036420">
    <property type="entry name" value="BRCT_dom_sf"/>
</dbReference>
<feature type="domain" description="BRCT" evidence="3">
    <location>
        <begin position="669"/>
        <end position="769"/>
    </location>
</feature>
<organism evidence="4 5">
    <name type="scientific">Cylicocyclus nassatus</name>
    <name type="common">Nematode worm</name>
    <dbReference type="NCBI Taxonomy" id="53992"/>
    <lineage>
        <taxon>Eukaryota</taxon>
        <taxon>Metazoa</taxon>
        <taxon>Ecdysozoa</taxon>
        <taxon>Nematoda</taxon>
        <taxon>Chromadorea</taxon>
        <taxon>Rhabditida</taxon>
        <taxon>Rhabditina</taxon>
        <taxon>Rhabditomorpha</taxon>
        <taxon>Strongyloidea</taxon>
        <taxon>Strongylidae</taxon>
        <taxon>Cylicocyclus</taxon>
    </lineage>
</organism>
<feature type="region of interest" description="Disordered" evidence="2">
    <location>
        <begin position="994"/>
        <end position="1052"/>
    </location>
</feature>
<comment type="caution">
    <text evidence="4">The sequence shown here is derived from an EMBL/GenBank/DDBJ whole genome shotgun (WGS) entry which is preliminary data.</text>
</comment>
<dbReference type="Gene3D" id="3.40.50.10190">
    <property type="entry name" value="BRCT domain"/>
    <property type="match status" value="8"/>
</dbReference>
<dbReference type="EMBL" id="CATQJL010000112">
    <property type="protein sequence ID" value="CAJ0592484.1"/>
    <property type="molecule type" value="Genomic_DNA"/>
</dbReference>
<dbReference type="CDD" id="cd00027">
    <property type="entry name" value="BRCT"/>
    <property type="match status" value="1"/>
</dbReference>
<proteinExistence type="predicted"/>
<dbReference type="Pfam" id="PF12738">
    <property type="entry name" value="PTCB-BRCT"/>
    <property type="match status" value="1"/>
</dbReference>
<dbReference type="PANTHER" id="PTHR13561">
    <property type="entry name" value="DNA REPLICATION REGULATOR DPB11-RELATED"/>
    <property type="match status" value="1"/>
</dbReference>
<protein>
    <recommendedName>
        <fullName evidence="3">BRCT domain-containing protein</fullName>
    </recommendedName>
</protein>
<dbReference type="SUPFAM" id="SSF52113">
    <property type="entry name" value="BRCT domain"/>
    <property type="match status" value="5"/>
</dbReference>
<dbReference type="FunFam" id="3.40.50.10190:FF:000018">
    <property type="entry name" value="DNA topoisomerase 2-binding protein 1"/>
    <property type="match status" value="1"/>
</dbReference>
<dbReference type="GO" id="GO:0006270">
    <property type="term" value="P:DNA replication initiation"/>
    <property type="evidence" value="ECO:0007669"/>
    <property type="project" value="TreeGrafter"/>
</dbReference>
<dbReference type="CDD" id="cd17731">
    <property type="entry name" value="BRCT_TopBP1_rpt2_like"/>
    <property type="match status" value="1"/>
</dbReference>
<evidence type="ECO:0000259" key="3">
    <source>
        <dbReference type="PROSITE" id="PS50172"/>
    </source>
</evidence>
<evidence type="ECO:0000256" key="2">
    <source>
        <dbReference type="SAM" id="MobiDB-lite"/>
    </source>
</evidence>
<dbReference type="PANTHER" id="PTHR13561:SF20">
    <property type="entry name" value="DNA TOPOISOMERASE 2-BINDING PROTEIN 1"/>
    <property type="match status" value="1"/>
</dbReference>
<feature type="domain" description="BRCT" evidence="3">
    <location>
        <begin position="141"/>
        <end position="219"/>
    </location>
</feature>
<dbReference type="Proteomes" id="UP001176961">
    <property type="component" value="Unassembled WGS sequence"/>
</dbReference>
<feature type="compositionally biased region" description="Polar residues" evidence="2">
    <location>
        <begin position="839"/>
        <end position="849"/>
    </location>
</feature>
<dbReference type="Pfam" id="PF00533">
    <property type="entry name" value="BRCT"/>
    <property type="match status" value="3"/>
</dbReference>
<feature type="domain" description="BRCT" evidence="3">
    <location>
        <begin position="411"/>
        <end position="501"/>
    </location>
</feature>
<keyword evidence="5" id="KW-1185">Reference proteome</keyword>
<feature type="compositionally biased region" description="Polar residues" evidence="2">
    <location>
        <begin position="1025"/>
        <end position="1038"/>
    </location>
</feature>
<reference evidence="4" key="1">
    <citation type="submission" date="2023-07" db="EMBL/GenBank/DDBJ databases">
        <authorList>
            <consortium name="CYATHOMIX"/>
        </authorList>
    </citation>
    <scope>NUCLEOTIDE SEQUENCE</scope>
    <source>
        <strain evidence="4">N/A</strain>
    </source>
</reference>
<feature type="compositionally biased region" description="Basic residues" evidence="2">
    <location>
        <begin position="8"/>
        <end position="17"/>
    </location>
</feature>
<feature type="compositionally biased region" description="Polar residues" evidence="2">
    <location>
        <begin position="1002"/>
        <end position="1012"/>
    </location>
</feature>
<dbReference type="InterPro" id="IPR001357">
    <property type="entry name" value="BRCT_dom"/>
</dbReference>
<dbReference type="GO" id="GO:0033314">
    <property type="term" value="P:mitotic DNA replication checkpoint signaling"/>
    <property type="evidence" value="ECO:0007669"/>
    <property type="project" value="TreeGrafter"/>
</dbReference>